<name>A0A8S1ZNK1_ARAAE</name>
<evidence type="ECO:0000256" key="1">
    <source>
        <dbReference type="SAM" id="MobiDB-lite"/>
    </source>
</evidence>
<reference evidence="2" key="1">
    <citation type="submission" date="2021-01" db="EMBL/GenBank/DDBJ databases">
        <authorList>
            <person name="Bezrukov I."/>
        </authorList>
    </citation>
    <scope>NUCLEOTIDE SEQUENCE</scope>
</reference>
<dbReference type="Proteomes" id="UP000682877">
    <property type="component" value="Chromosome 2"/>
</dbReference>
<feature type="compositionally biased region" description="Low complexity" evidence="1">
    <location>
        <begin position="148"/>
        <end position="181"/>
    </location>
</feature>
<dbReference type="AlphaFoldDB" id="A0A8S1ZNK1"/>
<feature type="region of interest" description="Disordered" evidence="1">
    <location>
        <begin position="136"/>
        <end position="251"/>
    </location>
</feature>
<accession>A0A8S1ZNK1</accession>
<gene>
    <name evidence="2" type="ORF">AARE701A_LOCUS3973</name>
</gene>
<protein>
    <submittedName>
        <fullName evidence="2">Uncharacterized protein</fullName>
    </submittedName>
</protein>
<proteinExistence type="predicted"/>
<evidence type="ECO:0000313" key="3">
    <source>
        <dbReference type="Proteomes" id="UP000682877"/>
    </source>
</evidence>
<feature type="compositionally biased region" description="Basic and acidic residues" evidence="1">
    <location>
        <begin position="137"/>
        <end position="147"/>
    </location>
</feature>
<feature type="compositionally biased region" description="Low complexity" evidence="1">
    <location>
        <begin position="197"/>
        <end position="222"/>
    </location>
</feature>
<sequence length="251" mass="28714">MERHLEEVSLHLERFKDACSSKNYSTCREVLSRLKDIIDEKEAQEGLTLPQTHDGIEENEHVEEPQDFDNNEQQQIGDRLDFDNNEQQQMGDQLLHQQFFDGIPEENDLEDHQDFSKIPLDEGYLKEHPWGYFTTEKTSEELQKNEQQKLGGAKAQQKLGGAKAQQKLGEAKAQQLGGAKAQQKRGGAKAQQKRGGAKAQQQLGGEKAQQQLGGENAQQQLNEEPVRRSERRFTPTKRRDSEEEDSEEEEE</sequence>
<organism evidence="2 3">
    <name type="scientific">Arabidopsis arenosa</name>
    <name type="common">Sand rock-cress</name>
    <name type="synonym">Cardaminopsis arenosa</name>
    <dbReference type="NCBI Taxonomy" id="38785"/>
    <lineage>
        <taxon>Eukaryota</taxon>
        <taxon>Viridiplantae</taxon>
        <taxon>Streptophyta</taxon>
        <taxon>Embryophyta</taxon>
        <taxon>Tracheophyta</taxon>
        <taxon>Spermatophyta</taxon>
        <taxon>Magnoliopsida</taxon>
        <taxon>eudicotyledons</taxon>
        <taxon>Gunneridae</taxon>
        <taxon>Pentapetalae</taxon>
        <taxon>rosids</taxon>
        <taxon>malvids</taxon>
        <taxon>Brassicales</taxon>
        <taxon>Brassicaceae</taxon>
        <taxon>Camelineae</taxon>
        <taxon>Arabidopsis</taxon>
    </lineage>
</organism>
<keyword evidence="3" id="KW-1185">Reference proteome</keyword>
<evidence type="ECO:0000313" key="2">
    <source>
        <dbReference type="EMBL" id="CAE5962173.1"/>
    </source>
</evidence>
<dbReference type="EMBL" id="LR999452">
    <property type="protein sequence ID" value="CAE5962173.1"/>
    <property type="molecule type" value="Genomic_DNA"/>
</dbReference>
<feature type="compositionally biased region" description="Basic and acidic residues" evidence="1">
    <location>
        <begin position="224"/>
        <end position="241"/>
    </location>
</feature>
<feature type="compositionally biased region" description="Acidic residues" evidence="1">
    <location>
        <begin position="242"/>
        <end position="251"/>
    </location>
</feature>
<feature type="compositionally biased region" description="Basic residues" evidence="1">
    <location>
        <begin position="182"/>
        <end position="196"/>
    </location>
</feature>